<organism evidence="1 2">
    <name type="scientific">Providencia alcalifaciens 205/92</name>
    <dbReference type="NCBI Taxonomy" id="1256988"/>
    <lineage>
        <taxon>Bacteria</taxon>
        <taxon>Pseudomonadati</taxon>
        <taxon>Pseudomonadota</taxon>
        <taxon>Gammaproteobacteria</taxon>
        <taxon>Enterobacterales</taxon>
        <taxon>Morganellaceae</taxon>
        <taxon>Providencia</taxon>
    </lineage>
</organism>
<name>A0AAV3M309_9GAMM</name>
<protein>
    <recommendedName>
        <fullName evidence="3">PheST operon leader peptide PheM</fullName>
    </recommendedName>
</protein>
<dbReference type="Proteomes" id="UP000022311">
    <property type="component" value="Unassembled WGS sequence"/>
</dbReference>
<dbReference type="EMBL" id="JALD01000055">
    <property type="protein sequence ID" value="EUD10135.1"/>
    <property type="molecule type" value="Genomic_DNA"/>
</dbReference>
<sequence length="37" mass="4535">MFCYFFLFDVIFNRRAIFSLLSRNFLHLILPKYIMSG</sequence>
<dbReference type="AlphaFoldDB" id="A0AAV3M309"/>
<proteinExistence type="predicted"/>
<evidence type="ECO:0000313" key="1">
    <source>
        <dbReference type="EMBL" id="EUD10135.1"/>
    </source>
</evidence>
<comment type="caution">
    <text evidence="1">The sequence shown here is derived from an EMBL/GenBank/DDBJ whole genome shotgun (WGS) entry which is preliminary data.</text>
</comment>
<evidence type="ECO:0000313" key="2">
    <source>
        <dbReference type="Proteomes" id="UP000022311"/>
    </source>
</evidence>
<gene>
    <name evidence="1" type="ORF">HMPREF1563_3165</name>
</gene>
<accession>A0AAV3M309</accession>
<reference evidence="1 2" key="1">
    <citation type="submission" date="2014-01" db="EMBL/GenBank/DDBJ databases">
        <authorList>
            <person name="Durkin A.S."/>
            <person name="McCorrison J."/>
            <person name="Torralba M."/>
            <person name="Gillis M."/>
            <person name="Haft D.H."/>
            <person name="Methe B."/>
            <person name="Sutton G."/>
            <person name="Nelson K.E."/>
        </authorList>
    </citation>
    <scope>NUCLEOTIDE SEQUENCE [LARGE SCALE GENOMIC DNA]</scope>
    <source>
        <strain evidence="1 2">205/92</strain>
    </source>
</reference>
<evidence type="ECO:0008006" key="3">
    <source>
        <dbReference type="Google" id="ProtNLM"/>
    </source>
</evidence>